<dbReference type="Proteomes" id="UP000295244">
    <property type="component" value="Unassembled WGS sequence"/>
</dbReference>
<keyword evidence="2" id="KW-1185">Reference proteome</keyword>
<name>A0A4R1BRN5_9ACTN</name>
<dbReference type="AlphaFoldDB" id="A0A4R1BRN5"/>
<organism evidence="1 2">
    <name type="scientific">Rubrobacter taiwanensis</name>
    <dbReference type="NCBI Taxonomy" id="185139"/>
    <lineage>
        <taxon>Bacteria</taxon>
        <taxon>Bacillati</taxon>
        <taxon>Actinomycetota</taxon>
        <taxon>Rubrobacteria</taxon>
        <taxon>Rubrobacterales</taxon>
        <taxon>Rubrobacteraceae</taxon>
        <taxon>Rubrobacter</taxon>
    </lineage>
</organism>
<dbReference type="RefSeq" id="WP_132687360.1">
    <property type="nucleotide sequence ID" value="NZ_SKBU01000003.1"/>
</dbReference>
<sequence>MGERIEILAAARAAELLERACEAASSPHAELVRELARELGGELGALMCGVPAAIPARLIEAQLRAADLSNLAACALPELPPERVPDAAAAAHLAAGAARALGVLADAASGELEDPLRDNTRRDTRSAGWRARLAARQTDEALEDLSR</sequence>
<accession>A0A4R1BRN5</accession>
<comment type="caution">
    <text evidence="1">The sequence shown here is derived from an EMBL/GenBank/DDBJ whole genome shotgun (WGS) entry which is preliminary data.</text>
</comment>
<reference evidence="1 2" key="1">
    <citation type="submission" date="2019-03" db="EMBL/GenBank/DDBJ databases">
        <title>Whole genome sequence of a novel Rubrobacter taiwanensis strain, isolated from Yellowstone National Park.</title>
        <authorList>
            <person name="Freed S."/>
            <person name="Ramaley R.F."/>
            <person name="Kyndt J.A."/>
        </authorList>
    </citation>
    <scope>NUCLEOTIDE SEQUENCE [LARGE SCALE GENOMIC DNA]</scope>
    <source>
        <strain evidence="1 2">Yellowstone</strain>
    </source>
</reference>
<evidence type="ECO:0000313" key="2">
    <source>
        <dbReference type="Proteomes" id="UP000295244"/>
    </source>
</evidence>
<proteinExistence type="predicted"/>
<protein>
    <recommendedName>
        <fullName evidence="3">Cyclodeaminase/cyclohydrolase domain-containing protein</fullName>
    </recommendedName>
</protein>
<gene>
    <name evidence="1" type="ORF">E0L93_01055</name>
</gene>
<dbReference type="EMBL" id="SKBU01000003">
    <property type="protein sequence ID" value="TCJ20443.1"/>
    <property type="molecule type" value="Genomic_DNA"/>
</dbReference>
<evidence type="ECO:0008006" key="3">
    <source>
        <dbReference type="Google" id="ProtNLM"/>
    </source>
</evidence>
<evidence type="ECO:0000313" key="1">
    <source>
        <dbReference type="EMBL" id="TCJ20443.1"/>
    </source>
</evidence>